<accession>A0AAV5MSW6</accession>
<dbReference type="EMBL" id="BPVZ01000790">
    <property type="protein sequence ID" value="GKV52640.1"/>
    <property type="molecule type" value="Genomic_DNA"/>
</dbReference>
<proteinExistence type="predicted"/>
<reference evidence="1 2" key="1">
    <citation type="journal article" date="2021" name="Commun. Biol.">
        <title>The genome of Shorea leprosula (Dipterocarpaceae) highlights the ecological relevance of drought in aseasonal tropical rainforests.</title>
        <authorList>
            <person name="Ng K.K.S."/>
            <person name="Kobayashi M.J."/>
            <person name="Fawcett J.A."/>
            <person name="Hatakeyama M."/>
            <person name="Paape T."/>
            <person name="Ng C.H."/>
            <person name="Ang C.C."/>
            <person name="Tnah L.H."/>
            <person name="Lee C.T."/>
            <person name="Nishiyama T."/>
            <person name="Sese J."/>
            <person name="O'Brien M.J."/>
            <person name="Copetti D."/>
            <person name="Mohd Noor M.I."/>
            <person name="Ong R.C."/>
            <person name="Putra M."/>
            <person name="Sireger I.Z."/>
            <person name="Indrioko S."/>
            <person name="Kosugi Y."/>
            <person name="Izuno A."/>
            <person name="Isagi Y."/>
            <person name="Lee S.L."/>
            <person name="Shimizu K.K."/>
        </authorList>
    </citation>
    <scope>NUCLEOTIDE SEQUENCE [LARGE SCALE GENOMIC DNA]</scope>
    <source>
        <strain evidence="1">214</strain>
    </source>
</reference>
<organism evidence="1 2">
    <name type="scientific">Rubroshorea leprosula</name>
    <dbReference type="NCBI Taxonomy" id="152421"/>
    <lineage>
        <taxon>Eukaryota</taxon>
        <taxon>Viridiplantae</taxon>
        <taxon>Streptophyta</taxon>
        <taxon>Embryophyta</taxon>
        <taxon>Tracheophyta</taxon>
        <taxon>Spermatophyta</taxon>
        <taxon>Magnoliopsida</taxon>
        <taxon>eudicotyledons</taxon>
        <taxon>Gunneridae</taxon>
        <taxon>Pentapetalae</taxon>
        <taxon>rosids</taxon>
        <taxon>malvids</taxon>
        <taxon>Malvales</taxon>
        <taxon>Dipterocarpaceae</taxon>
        <taxon>Rubroshorea</taxon>
    </lineage>
</organism>
<sequence length="50" mass="5685">MVFVLRPGETTPSFPCSQAFQYPFKPQEKSFVGMQAWKEGLPVEASHLVR</sequence>
<dbReference type="Proteomes" id="UP001054252">
    <property type="component" value="Unassembled WGS sequence"/>
</dbReference>
<comment type="caution">
    <text evidence="1">The sequence shown here is derived from an EMBL/GenBank/DDBJ whole genome shotgun (WGS) entry which is preliminary data.</text>
</comment>
<dbReference type="AlphaFoldDB" id="A0AAV5MSW6"/>
<keyword evidence="2" id="KW-1185">Reference proteome</keyword>
<protein>
    <submittedName>
        <fullName evidence="1">Uncharacterized protein</fullName>
    </submittedName>
</protein>
<evidence type="ECO:0000313" key="1">
    <source>
        <dbReference type="EMBL" id="GKV52640.1"/>
    </source>
</evidence>
<evidence type="ECO:0000313" key="2">
    <source>
        <dbReference type="Proteomes" id="UP001054252"/>
    </source>
</evidence>
<gene>
    <name evidence="1" type="ORF">SLEP1_g59213</name>
</gene>
<name>A0AAV5MSW6_9ROSI</name>